<sequence length="100" mass="11253">MPFLNCRKHNSRRIISCHAEKNPVKPSVLEKANDRGVLFLSDSEEAATGRLLFSLKVLGDAGLPWRAPLRPSDKERFTVVITRPRHAILGPVIDRGSLRR</sequence>
<proteinExistence type="predicted"/>
<dbReference type="Proteomes" id="UP001221898">
    <property type="component" value="Unassembled WGS sequence"/>
</dbReference>
<name>A0AAD7T4K0_9TELE</name>
<comment type="caution">
    <text evidence="1">The sequence shown here is derived from an EMBL/GenBank/DDBJ whole genome shotgun (WGS) entry which is preliminary data.</text>
</comment>
<evidence type="ECO:0000313" key="1">
    <source>
        <dbReference type="EMBL" id="KAJ8413331.1"/>
    </source>
</evidence>
<keyword evidence="2" id="KW-1185">Reference proteome</keyword>
<accession>A0AAD7T4K0</accession>
<protein>
    <submittedName>
        <fullName evidence="1">Uncharacterized protein</fullName>
    </submittedName>
</protein>
<gene>
    <name evidence="1" type="ORF">AAFF_G00093270</name>
</gene>
<reference evidence="1" key="1">
    <citation type="journal article" date="2023" name="Science">
        <title>Genome structures resolve the early diversification of teleost fishes.</title>
        <authorList>
            <person name="Parey E."/>
            <person name="Louis A."/>
            <person name="Montfort J."/>
            <person name="Bouchez O."/>
            <person name="Roques C."/>
            <person name="Iampietro C."/>
            <person name="Lluch J."/>
            <person name="Castinel A."/>
            <person name="Donnadieu C."/>
            <person name="Desvignes T."/>
            <person name="Floi Bucao C."/>
            <person name="Jouanno E."/>
            <person name="Wen M."/>
            <person name="Mejri S."/>
            <person name="Dirks R."/>
            <person name="Jansen H."/>
            <person name="Henkel C."/>
            <person name="Chen W.J."/>
            <person name="Zahm M."/>
            <person name="Cabau C."/>
            <person name="Klopp C."/>
            <person name="Thompson A.W."/>
            <person name="Robinson-Rechavi M."/>
            <person name="Braasch I."/>
            <person name="Lecointre G."/>
            <person name="Bobe J."/>
            <person name="Postlethwait J.H."/>
            <person name="Berthelot C."/>
            <person name="Roest Crollius H."/>
            <person name="Guiguen Y."/>
        </authorList>
    </citation>
    <scope>NUCLEOTIDE SEQUENCE</scope>
    <source>
        <strain evidence="1">NC1722</strain>
    </source>
</reference>
<dbReference type="EMBL" id="JAINUG010000016">
    <property type="protein sequence ID" value="KAJ8413331.1"/>
    <property type="molecule type" value="Genomic_DNA"/>
</dbReference>
<evidence type="ECO:0000313" key="2">
    <source>
        <dbReference type="Proteomes" id="UP001221898"/>
    </source>
</evidence>
<dbReference type="AlphaFoldDB" id="A0AAD7T4K0"/>
<organism evidence="1 2">
    <name type="scientific">Aldrovandia affinis</name>
    <dbReference type="NCBI Taxonomy" id="143900"/>
    <lineage>
        <taxon>Eukaryota</taxon>
        <taxon>Metazoa</taxon>
        <taxon>Chordata</taxon>
        <taxon>Craniata</taxon>
        <taxon>Vertebrata</taxon>
        <taxon>Euteleostomi</taxon>
        <taxon>Actinopterygii</taxon>
        <taxon>Neopterygii</taxon>
        <taxon>Teleostei</taxon>
        <taxon>Notacanthiformes</taxon>
        <taxon>Halosauridae</taxon>
        <taxon>Aldrovandia</taxon>
    </lineage>
</organism>